<reference evidence="3 4" key="1">
    <citation type="submission" date="2016-07" db="EMBL/GenBank/DDBJ databases">
        <title>Pervasive Adenine N6-methylation of Active Genes in Fungi.</title>
        <authorList>
            <consortium name="DOE Joint Genome Institute"/>
            <person name="Mondo S.J."/>
            <person name="Dannebaum R.O."/>
            <person name="Kuo R.C."/>
            <person name="Labutti K."/>
            <person name="Haridas S."/>
            <person name="Kuo A."/>
            <person name="Salamov A."/>
            <person name="Ahrendt S.R."/>
            <person name="Lipzen A."/>
            <person name="Sullivan W."/>
            <person name="Andreopoulos W.B."/>
            <person name="Clum A."/>
            <person name="Lindquist E."/>
            <person name="Daum C."/>
            <person name="Ramamoorthy G.K."/>
            <person name="Gryganskyi A."/>
            <person name="Culley D."/>
            <person name="Magnuson J.K."/>
            <person name="James T.Y."/>
            <person name="O'Malley M.A."/>
            <person name="Stajich J.E."/>
            <person name="Spatafora J.W."/>
            <person name="Visel A."/>
            <person name="Grigoriev I.V."/>
        </authorList>
    </citation>
    <scope>NUCLEOTIDE SEQUENCE [LARGE SCALE GENOMIC DNA]</scope>
    <source>
        <strain evidence="3 4">PL171</strain>
    </source>
</reference>
<feature type="region of interest" description="Disordered" evidence="1">
    <location>
        <begin position="380"/>
        <end position="404"/>
    </location>
</feature>
<sequence>MESTRALPPNALSIADPILVSESPLAQYLADAGLDDEVDATITLPAVQGGSKTGETIHATNRSQGGSERRWRITAILSIGGGIVAVSLAGWMGWAQRLAQPIALPDMKRAVMVFAPTLALASFWGIQRQLTSTWVRHATASWRFHGKTLDVAWISLDKALTSRYRYLREVDLVSRGYKLQTQALPSAWAADSFRKLDHRKLLVSCLDSTARAAVTALADLPNAPALDSLLDAVDRLVSDATTEYSLAGIKDLLIATRELICIVLDDAELVSTPSLSELASTLESVTLRLTQSDPFSALDEERSNATSPSSAAPAAVTRSNPTTSTLAQVHAHLHTMHIKTHLALTEAHDDPIALAAYLTAMPGDIEHLTSLLAHLRMLADGPQAAGPPSPNDGLPEDDAGDNDATLTRASAGRVVTAEDDMGNTLDAEAWTGEVDLQDEGELTVRPRSTLTREERIALRKQQLAEQAAARVAASSTLQFVGELKNVLGQRQGNVN</sequence>
<name>A0A1Y2HR34_9FUNG</name>
<comment type="caution">
    <text evidence="3">The sequence shown here is derived from an EMBL/GenBank/DDBJ whole genome shotgun (WGS) entry which is preliminary data.</text>
</comment>
<keyword evidence="2" id="KW-0812">Transmembrane</keyword>
<feature type="compositionally biased region" description="Low complexity" evidence="1">
    <location>
        <begin position="304"/>
        <end position="319"/>
    </location>
</feature>
<dbReference type="Proteomes" id="UP000193411">
    <property type="component" value="Unassembled WGS sequence"/>
</dbReference>
<protein>
    <recommendedName>
        <fullName evidence="5">Myosin-binding domain-containing protein</fullName>
    </recommendedName>
</protein>
<keyword evidence="4" id="KW-1185">Reference proteome</keyword>
<dbReference type="AlphaFoldDB" id="A0A1Y2HR34"/>
<dbReference type="OrthoDB" id="5577995at2759"/>
<gene>
    <name evidence="3" type="ORF">BCR44DRAFT_53612</name>
</gene>
<proteinExistence type="predicted"/>
<evidence type="ECO:0000313" key="3">
    <source>
        <dbReference type="EMBL" id="ORZ37057.1"/>
    </source>
</evidence>
<evidence type="ECO:0000256" key="2">
    <source>
        <dbReference type="SAM" id="Phobius"/>
    </source>
</evidence>
<evidence type="ECO:0008006" key="5">
    <source>
        <dbReference type="Google" id="ProtNLM"/>
    </source>
</evidence>
<keyword evidence="2" id="KW-0472">Membrane</keyword>
<evidence type="ECO:0000313" key="4">
    <source>
        <dbReference type="Proteomes" id="UP000193411"/>
    </source>
</evidence>
<feature type="transmembrane region" description="Helical" evidence="2">
    <location>
        <begin position="71"/>
        <end position="95"/>
    </location>
</feature>
<evidence type="ECO:0000256" key="1">
    <source>
        <dbReference type="SAM" id="MobiDB-lite"/>
    </source>
</evidence>
<organism evidence="3 4">
    <name type="scientific">Catenaria anguillulae PL171</name>
    <dbReference type="NCBI Taxonomy" id="765915"/>
    <lineage>
        <taxon>Eukaryota</taxon>
        <taxon>Fungi</taxon>
        <taxon>Fungi incertae sedis</taxon>
        <taxon>Blastocladiomycota</taxon>
        <taxon>Blastocladiomycetes</taxon>
        <taxon>Blastocladiales</taxon>
        <taxon>Catenariaceae</taxon>
        <taxon>Catenaria</taxon>
    </lineage>
</organism>
<feature type="region of interest" description="Disordered" evidence="1">
    <location>
        <begin position="297"/>
        <end position="321"/>
    </location>
</feature>
<keyword evidence="2" id="KW-1133">Transmembrane helix</keyword>
<accession>A0A1Y2HR34</accession>
<dbReference type="EMBL" id="MCFL01000014">
    <property type="protein sequence ID" value="ORZ37057.1"/>
    <property type="molecule type" value="Genomic_DNA"/>
</dbReference>